<dbReference type="GO" id="GO:0051287">
    <property type="term" value="F:NAD binding"/>
    <property type="evidence" value="ECO:0007669"/>
    <property type="project" value="InterPro"/>
</dbReference>
<organism evidence="5">
    <name type="scientific">hydrothermal vent metagenome</name>
    <dbReference type="NCBI Taxonomy" id="652676"/>
    <lineage>
        <taxon>unclassified sequences</taxon>
        <taxon>metagenomes</taxon>
        <taxon>ecological metagenomes</taxon>
    </lineage>
</organism>
<evidence type="ECO:0000256" key="1">
    <source>
        <dbReference type="ARBA" id="ARBA00023002"/>
    </source>
</evidence>
<dbReference type="InterPro" id="IPR001268">
    <property type="entry name" value="NADH_UbQ_OxRdtase_30kDa_su"/>
</dbReference>
<dbReference type="GO" id="GO:0016651">
    <property type="term" value="F:oxidoreductase activity, acting on NAD(P)H"/>
    <property type="evidence" value="ECO:0007669"/>
    <property type="project" value="InterPro"/>
</dbReference>
<dbReference type="GO" id="GO:0008137">
    <property type="term" value="F:NADH dehydrogenase (ubiquinone) activity"/>
    <property type="evidence" value="ECO:0007669"/>
    <property type="project" value="InterPro"/>
</dbReference>
<dbReference type="Gene3D" id="3.30.460.80">
    <property type="entry name" value="NADH:ubiquinone oxidoreductase, 30kDa subunit"/>
    <property type="match status" value="1"/>
</dbReference>
<dbReference type="Pfam" id="PF00346">
    <property type="entry name" value="Complex1_49kDa"/>
    <property type="match status" value="1"/>
</dbReference>
<keyword evidence="1" id="KW-0560">Oxidoreductase</keyword>
<dbReference type="InterPro" id="IPR029014">
    <property type="entry name" value="NiFe-Hase_large"/>
</dbReference>
<evidence type="ECO:0000259" key="4">
    <source>
        <dbReference type="Pfam" id="PF00346"/>
    </source>
</evidence>
<reference evidence="5" key="1">
    <citation type="submission" date="2018-06" db="EMBL/GenBank/DDBJ databases">
        <authorList>
            <person name="Zhirakovskaya E."/>
        </authorList>
    </citation>
    <scope>NUCLEOTIDE SEQUENCE</scope>
</reference>
<sequence length="530" mass="59801">MSEFKWLEELLKRFESEHVLLRDKSATQLAPAYVIEVDSEDWGQVAQIAHKQDLRWAGMWAEHLDDVIRINAIFEFSGDYLITRTSVAIKTPILPSHAIYYPAADRPERKTQDMFGVVFADHPDTRRWTRHQAWGEEQYPLRKEFPVAGNPKNQTPPDVNYVFFQAQGSGVYEIPVGPVHAGVIEPGHFRFQAVGEHVLNLEQRLSYVHKGTEKIAEGRDSESLARLAARVSGDSTVAHTWAACMAMERAAKSQPPTRANSIRAIMCEWERIANHLGDIGAICNDVGFAFALYQLHRIKEDHLQIADNVFGHRFMMDQIIPGGVKTDIEGDTFKILKDHCQKVADELVPLMDIFYNNTSLEDRLLGTGILSLSTAKKLGTIGYVGKASGMSYDVRKDHGYEPYSSFAVRVPSYKQGDVLTRMRVRAEEIYESIRLITYLLDELPDTGIVTPWHGDDIELGSEALGMIDGWRGEIITYIRFGTHGKIARFAPRDPSWHTWPALEQLIHGNIVPDFPVCNKSVNGSYSGHDL</sequence>
<dbReference type="SUPFAM" id="SSF143243">
    <property type="entry name" value="Nqo5-like"/>
    <property type="match status" value="1"/>
</dbReference>
<dbReference type="InterPro" id="IPR052197">
    <property type="entry name" value="ComplexI_49kDa-like"/>
</dbReference>
<dbReference type="InterPro" id="IPR001501">
    <property type="entry name" value="Ni-dep_hyd_lsu"/>
</dbReference>
<dbReference type="InterPro" id="IPR037232">
    <property type="entry name" value="NADH_quin_OxRdtase_su_C/D-like"/>
</dbReference>
<keyword evidence="2" id="KW-0520">NAD</keyword>
<dbReference type="PANTHER" id="PTHR43485:SF1">
    <property type="entry name" value="FORMATE HYDROGENLYASE SUBUNIT 5-RELATED"/>
    <property type="match status" value="1"/>
</dbReference>
<evidence type="ECO:0000313" key="5">
    <source>
        <dbReference type="EMBL" id="VAW95880.1"/>
    </source>
</evidence>
<dbReference type="EMBL" id="UOFS01000024">
    <property type="protein sequence ID" value="VAW95880.1"/>
    <property type="molecule type" value="Genomic_DNA"/>
</dbReference>
<evidence type="ECO:0000259" key="3">
    <source>
        <dbReference type="Pfam" id="PF00329"/>
    </source>
</evidence>
<dbReference type="GO" id="GO:0016151">
    <property type="term" value="F:nickel cation binding"/>
    <property type="evidence" value="ECO:0007669"/>
    <property type="project" value="InterPro"/>
</dbReference>
<feature type="domain" description="NADH-quinone oxidoreductase subunit D" evidence="4">
    <location>
        <begin position="285"/>
        <end position="448"/>
    </location>
</feature>
<dbReference type="Pfam" id="PF00374">
    <property type="entry name" value="NiFeSe_Hases"/>
    <property type="match status" value="1"/>
</dbReference>
<accession>A0A3B1A2U5</accession>
<evidence type="ECO:0000256" key="2">
    <source>
        <dbReference type="ARBA" id="ARBA00023027"/>
    </source>
</evidence>
<dbReference type="SUPFAM" id="SSF56762">
    <property type="entry name" value="HydB/Nqo4-like"/>
    <property type="match status" value="1"/>
</dbReference>
<dbReference type="Pfam" id="PF00329">
    <property type="entry name" value="Complex1_30kDa"/>
    <property type="match status" value="1"/>
</dbReference>
<dbReference type="Gene3D" id="1.10.645.10">
    <property type="entry name" value="Cytochrome-c3 Hydrogenase, chain B"/>
    <property type="match status" value="1"/>
</dbReference>
<dbReference type="PANTHER" id="PTHR43485">
    <property type="entry name" value="HYDROGENASE-4 COMPONENT G"/>
    <property type="match status" value="1"/>
</dbReference>
<protein>
    <submittedName>
        <fullName evidence="5">Hydrogenase-4 component G</fullName>
    </submittedName>
</protein>
<feature type="domain" description="NADH:ubiquinone oxidoreductase 30kDa subunit" evidence="3">
    <location>
        <begin position="35"/>
        <end position="149"/>
    </location>
</feature>
<dbReference type="GO" id="GO:0048038">
    <property type="term" value="F:quinone binding"/>
    <property type="evidence" value="ECO:0007669"/>
    <property type="project" value="InterPro"/>
</dbReference>
<proteinExistence type="predicted"/>
<gene>
    <name evidence="5" type="ORF">MNBD_GAMMA22-1890</name>
</gene>
<dbReference type="AlphaFoldDB" id="A0A3B1A2U5"/>
<name>A0A3B1A2U5_9ZZZZ</name>
<dbReference type="InterPro" id="IPR001135">
    <property type="entry name" value="NADH_Q_OxRdtase_suD"/>
</dbReference>